<sequence length="76" mass="8834">MHVTFYTKRGCHLCDEAEAMMELVKEDFPLTWSTVDIESDDEAHEKYMLMIPVVERDGEVLLYGSIGYVDLVELFE</sequence>
<proteinExistence type="predicted"/>
<keyword evidence="2" id="KW-1185">Reference proteome</keyword>
<dbReference type="InterPro" id="IPR008554">
    <property type="entry name" value="Glutaredoxin-like"/>
</dbReference>
<evidence type="ECO:0000313" key="2">
    <source>
        <dbReference type="Proteomes" id="UP001597231"/>
    </source>
</evidence>
<name>A0ABW3U3W9_9BACL</name>
<dbReference type="EMBL" id="JBHTLT010000129">
    <property type="protein sequence ID" value="MFD1206783.1"/>
    <property type="molecule type" value="Genomic_DNA"/>
</dbReference>
<dbReference type="RefSeq" id="WP_336825045.1">
    <property type="nucleotide sequence ID" value="NZ_JBHTLT010000129.1"/>
</dbReference>
<dbReference type="SUPFAM" id="SSF52833">
    <property type="entry name" value="Thioredoxin-like"/>
    <property type="match status" value="1"/>
</dbReference>
<gene>
    <name evidence="1" type="ORF">ACFQ38_16935</name>
</gene>
<comment type="caution">
    <text evidence="1">The sequence shown here is derived from an EMBL/GenBank/DDBJ whole genome shotgun (WGS) entry which is preliminary data.</text>
</comment>
<dbReference type="Proteomes" id="UP001597231">
    <property type="component" value="Unassembled WGS sequence"/>
</dbReference>
<protein>
    <submittedName>
        <fullName evidence="1">Glutaredoxin family protein</fullName>
    </submittedName>
</protein>
<accession>A0ABW3U3W9</accession>
<evidence type="ECO:0000313" key="1">
    <source>
        <dbReference type="EMBL" id="MFD1206783.1"/>
    </source>
</evidence>
<dbReference type="InterPro" id="IPR036249">
    <property type="entry name" value="Thioredoxin-like_sf"/>
</dbReference>
<organism evidence="1 2">
    <name type="scientific">Sporosarcina contaminans</name>
    <dbReference type="NCBI Taxonomy" id="633403"/>
    <lineage>
        <taxon>Bacteria</taxon>
        <taxon>Bacillati</taxon>
        <taxon>Bacillota</taxon>
        <taxon>Bacilli</taxon>
        <taxon>Bacillales</taxon>
        <taxon>Caryophanaceae</taxon>
        <taxon>Sporosarcina</taxon>
    </lineage>
</organism>
<dbReference type="Gene3D" id="3.40.30.10">
    <property type="entry name" value="Glutaredoxin"/>
    <property type="match status" value="1"/>
</dbReference>
<reference evidence="2" key="1">
    <citation type="journal article" date="2019" name="Int. J. Syst. Evol. Microbiol.">
        <title>The Global Catalogue of Microorganisms (GCM) 10K type strain sequencing project: providing services to taxonomists for standard genome sequencing and annotation.</title>
        <authorList>
            <consortium name="The Broad Institute Genomics Platform"/>
            <consortium name="The Broad Institute Genome Sequencing Center for Infectious Disease"/>
            <person name="Wu L."/>
            <person name="Ma J."/>
        </authorList>
    </citation>
    <scope>NUCLEOTIDE SEQUENCE [LARGE SCALE GENOMIC DNA]</scope>
    <source>
        <strain evidence="2">CCUG 53915</strain>
    </source>
</reference>
<dbReference type="Pfam" id="PF05768">
    <property type="entry name" value="Glrx-like"/>
    <property type="match status" value="1"/>
</dbReference>